<feature type="compositionally biased region" description="Basic and acidic residues" evidence="1">
    <location>
        <begin position="321"/>
        <end position="330"/>
    </location>
</feature>
<feature type="compositionally biased region" description="Polar residues" evidence="1">
    <location>
        <begin position="397"/>
        <end position="409"/>
    </location>
</feature>
<accession>A0A2K0TY23</accession>
<proteinExistence type="predicted"/>
<dbReference type="AlphaFoldDB" id="A0A2K0TY23"/>
<gene>
    <name evidence="2" type="ORF">THARTR1_08918</name>
</gene>
<protein>
    <submittedName>
        <fullName evidence="2">Uncharacterized protein</fullName>
    </submittedName>
</protein>
<reference evidence="2 3" key="1">
    <citation type="submission" date="2017-02" db="EMBL/GenBank/DDBJ databases">
        <title>Genomes of Trichoderma spp. with biocontrol activity.</title>
        <authorList>
            <person name="Gardiner D."/>
            <person name="Kazan K."/>
            <person name="Vos C."/>
            <person name="Harvey P."/>
        </authorList>
    </citation>
    <scope>NUCLEOTIDE SEQUENCE [LARGE SCALE GENOMIC DNA]</scope>
    <source>
        <strain evidence="2 3">Tr1</strain>
    </source>
</reference>
<dbReference type="Proteomes" id="UP000236290">
    <property type="component" value="Unassembled WGS sequence"/>
</dbReference>
<evidence type="ECO:0000256" key="1">
    <source>
        <dbReference type="SAM" id="MobiDB-lite"/>
    </source>
</evidence>
<comment type="caution">
    <text evidence="2">The sequence shown here is derived from an EMBL/GenBank/DDBJ whole genome shotgun (WGS) entry which is preliminary data.</text>
</comment>
<evidence type="ECO:0000313" key="2">
    <source>
        <dbReference type="EMBL" id="PNP50391.1"/>
    </source>
</evidence>
<feature type="region of interest" description="Disordered" evidence="1">
    <location>
        <begin position="252"/>
        <end position="409"/>
    </location>
</feature>
<evidence type="ECO:0000313" key="3">
    <source>
        <dbReference type="Proteomes" id="UP000236290"/>
    </source>
</evidence>
<dbReference type="EMBL" id="MTYI01000157">
    <property type="protein sequence ID" value="PNP50391.1"/>
    <property type="molecule type" value="Genomic_DNA"/>
</dbReference>
<organism evidence="2 3">
    <name type="scientific">Trichoderma harzianum</name>
    <name type="common">Hypocrea lixii</name>
    <dbReference type="NCBI Taxonomy" id="5544"/>
    <lineage>
        <taxon>Eukaryota</taxon>
        <taxon>Fungi</taxon>
        <taxon>Dikarya</taxon>
        <taxon>Ascomycota</taxon>
        <taxon>Pezizomycotina</taxon>
        <taxon>Sordariomycetes</taxon>
        <taxon>Hypocreomycetidae</taxon>
        <taxon>Hypocreales</taxon>
        <taxon>Hypocreaceae</taxon>
        <taxon>Trichoderma</taxon>
    </lineage>
</organism>
<sequence length="409" mass="45506">MTILREHNRSRSLETVRSDFLHDITNTTEGIHFASSTFLPGKADEKEALAVLCPEKAYKATEVAIVHLSKLLVQCNKWLPILDVQGPLTYWTVVATTTSEMQKINLSEVLAKELVFSLLRARQRWVLRQDDPRSVTTTIKSHFIAGLHRLLQRFEEKEKAAVALNWNDGSHWKLSEKEIREAKSRLMGPGRQMASGRIGLSFHSPHNLYPISQLSSAPMLERNLLGMLDSCVEKITPAEAVQALLSRDTRDAASVEVPVSAKRDMNDDTQDESDYTPRRPRRSIWSPTGQVGHIIPTPLKDKLLPNRMKGPGYGKDDDEFLYERPLHGHGSDIPVPEVTMKRFLSEEPEDDAPAKKQVVAKGKARSVSTPVASQQSPAQPSPAQPSLAPGKPAKAARSTSLQVPKTSKK</sequence>
<name>A0A2K0TY23_TRIHA</name>
<dbReference type="OrthoDB" id="4895274at2759"/>